<comment type="caution">
    <text evidence="1">The sequence shown here is derived from an EMBL/GenBank/DDBJ whole genome shotgun (WGS) entry which is preliminary data.</text>
</comment>
<evidence type="ECO:0000313" key="1">
    <source>
        <dbReference type="EMBL" id="GFR31233.1"/>
    </source>
</evidence>
<gene>
    <name evidence="1" type="primary">AVEN_118910_1</name>
    <name evidence="1" type="ORF">TNCT_501471</name>
</gene>
<dbReference type="OrthoDB" id="6436442at2759"/>
<protein>
    <submittedName>
        <fullName evidence="1">Integrase catalytic domain-containing protein</fullName>
    </submittedName>
</protein>
<organism evidence="1 2">
    <name type="scientific">Trichonephila clavata</name>
    <name type="common">Joro spider</name>
    <name type="synonym">Nephila clavata</name>
    <dbReference type="NCBI Taxonomy" id="2740835"/>
    <lineage>
        <taxon>Eukaryota</taxon>
        <taxon>Metazoa</taxon>
        <taxon>Ecdysozoa</taxon>
        <taxon>Arthropoda</taxon>
        <taxon>Chelicerata</taxon>
        <taxon>Arachnida</taxon>
        <taxon>Araneae</taxon>
        <taxon>Araneomorphae</taxon>
        <taxon>Entelegynae</taxon>
        <taxon>Araneoidea</taxon>
        <taxon>Nephilidae</taxon>
        <taxon>Trichonephila</taxon>
    </lineage>
</organism>
<evidence type="ECO:0000313" key="2">
    <source>
        <dbReference type="Proteomes" id="UP000887116"/>
    </source>
</evidence>
<proteinExistence type="predicted"/>
<accession>A0A8X6HX13</accession>
<keyword evidence="2" id="KW-1185">Reference proteome</keyword>
<reference evidence="1" key="1">
    <citation type="submission" date="2020-07" db="EMBL/GenBank/DDBJ databases">
        <title>Multicomponent nature underlies the extraordinary mechanical properties of spider dragline silk.</title>
        <authorList>
            <person name="Kono N."/>
            <person name="Nakamura H."/>
            <person name="Mori M."/>
            <person name="Yoshida Y."/>
            <person name="Ohtoshi R."/>
            <person name="Malay A.D."/>
            <person name="Moran D.A.P."/>
            <person name="Tomita M."/>
            <person name="Numata K."/>
            <person name="Arakawa K."/>
        </authorList>
    </citation>
    <scope>NUCLEOTIDE SEQUENCE</scope>
</reference>
<name>A0A8X6HX13_TRICU</name>
<sequence length="108" mass="12540">MLAATIRHHLKKYKDKFPDTAMIVESSLYVDDFISGQENVDKALQTSLESVEIFKEAGLSLRKWHTNSKELERFWIENKVPVEKFNCLSDEEVVPLKVLGICWDKKRG</sequence>
<dbReference type="EMBL" id="BMAO01039408">
    <property type="protein sequence ID" value="GFR31233.1"/>
    <property type="molecule type" value="Genomic_DNA"/>
</dbReference>
<dbReference type="Proteomes" id="UP000887116">
    <property type="component" value="Unassembled WGS sequence"/>
</dbReference>
<dbReference type="AlphaFoldDB" id="A0A8X6HX13"/>